<accession>A0A2W7NEZ9</accession>
<dbReference type="Pfam" id="PF02602">
    <property type="entry name" value="HEM4"/>
    <property type="match status" value="1"/>
</dbReference>
<organism evidence="2 3">
    <name type="scientific">Palleronia aestuarii</name>
    <dbReference type="NCBI Taxonomy" id="568105"/>
    <lineage>
        <taxon>Bacteria</taxon>
        <taxon>Pseudomonadati</taxon>
        <taxon>Pseudomonadota</taxon>
        <taxon>Alphaproteobacteria</taxon>
        <taxon>Rhodobacterales</taxon>
        <taxon>Roseobacteraceae</taxon>
        <taxon>Palleronia</taxon>
    </lineage>
</organism>
<reference evidence="2 3" key="1">
    <citation type="submission" date="2018-06" db="EMBL/GenBank/DDBJ databases">
        <title>Genomic Encyclopedia of Archaeal and Bacterial Type Strains, Phase II (KMG-II): from individual species to whole genera.</title>
        <authorList>
            <person name="Goeker M."/>
        </authorList>
    </citation>
    <scope>NUCLEOTIDE SEQUENCE [LARGE SCALE GENOMIC DNA]</scope>
    <source>
        <strain evidence="2 3">DSM 22009</strain>
    </source>
</reference>
<dbReference type="GO" id="GO:0033014">
    <property type="term" value="P:tetrapyrrole biosynthetic process"/>
    <property type="evidence" value="ECO:0007669"/>
    <property type="project" value="InterPro"/>
</dbReference>
<dbReference type="OrthoDB" id="7204250at2"/>
<gene>
    <name evidence="2" type="ORF">LX81_00699</name>
</gene>
<protein>
    <submittedName>
        <fullName evidence="2">Uroporphyrinogen-III synthase</fullName>
    </submittedName>
</protein>
<dbReference type="Proteomes" id="UP000248916">
    <property type="component" value="Unassembled WGS sequence"/>
</dbReference>
<name>A0A2W7NEZ9_9RHOB</name>
<evidence type="ECO:0000313" key="2">
    <source>
        <dbReference type="EMBL" id="PZX19005.1"/>
    </source>
</evidence>
<proteinExistence type="predicted"/>
<dbReference type="InterPro" id="IPR036108">
    <property type="entry name" value="4pyrrol_syn_uPrphyn_synt_sf"/>
</dbReference>
<dbReference type="GO" id="GO:0004852">
    <property type="term" value="F:uroporphyrinogen-III synthase activity"/>
    <property type="evidence" value="ECO:0007669"/>
    <property type="project" value="InterPro"/>
</dbReference>
<feature type="domain" description="Tetrapyrrole biosynthesis uroporphyrinogen III synthase" evidence="1">
    <location>
        <begin position="59"/>
        <end position="176"/>
    </location>
</feature>
<dbReference type="Gene3D" id="3.40.50.10090">
    <property type="match status" value="1"/>
</dbReference>
<sequence length="234" mass="24244">MPPRLRLTAPPLILSRPEAQSRRFALEARRAGIDGAILISPVLQVHLDPPAALPPGDLVLSSVHGVAAARDLSGRRVWAVGAATARAALAAGADLQQTAPDIAALATLLLAARPERVVHLRGTHVAGSLIEDLSAAGIRAEGITVYDQAARRISDAARRAIAAGPVLLPLFSPRSAALLGAEVDGPPVAARVLAISAAAARAWPWPGEVRIAARPDGRAMLDGLRGLVDREGDR</sequence>
<keyword evidence="3" id="KW-1185">Reference proteome</keyword>
<evidence type="ECO:0000259" key="1">
    <source>
        <dbReference type="Pfam" id="PF02602"/>
    </source>
</evidence>
<dbReference type="RefSeq" id="WP_111535885.1">
    <property type="nucleotide sequence ID" value="NZ_QKZL01000002.1"/>
</dbReference>
<dbReference type="AlphaFoldDB" id="A0A2W7NEZ9"/>
<evidence type="ECO:0000313" key="3">
    <source>
        <dbReference type="Proteomes" id="UP000248916"/>
    </source>
</evidence>
<dbReference type="EMBL" id="QKZL01000002">
    <property type="protein sequence ID" value="PZX19005.1"/>
    <property type="molecule type" value="Genomic_DNA"/>
</dbReference>
<dbReference type="SUPFAM" id="SSF69618">
    <property type="entry name" value="HemD-like"/>
    <property type="match status" value="1"/>
</dbReference>
<comment type="caution">
    <text evidence="2">The sequence shown here is derived from an EMBL/GenBank/DDBJ whole genome shotgun (WGS) entry which is preliminary data.</text>
</comment>
<dbReference type="InterPro" id="IPR003754">
    <property type="entry name" value="4pyrrol_synth_uPrphyn_synth"/>
</dbReference>